<evidence type="ECO:0000256" key="1">
    <source>
        <dbReference type="SAM" id="SignalP"/>
    </source>
</evidence>
<comment type="caution">
    <text evidence="2">The sequence shown here is derived from an EMBL/GenBank/DDBJ whole genome shotgun (WGS) entry which is preliminary data.</text>
</comment>
<organism evidence="2 3">
    <name type="scientific">Rhodoferax potami</name>
    <dbReference type="NCBI Taxonomy" id="3068338"/>
    <lineage>
        <taxon>Bacteria</taxon>
        <taxon>Pseudomonadati</taxon>
        <taxon>Pseudomonadota</taxon>
        <taxon>Betaproteobacteria</taxon>
        <taxon>Burkholderiales</taxon>
        <taxon>Comamonadaceae</taxon>
        <taxon>Rhodoferax</taxon>
    </lineage>
</organism>
<protein>
    <submittedName>
        <fullName evidence="2">Uncharacterized protein</fullName>
    </submittedName>
</protein>
<feature type="signal peptide" evidence="1">
    <location>
        <begin position="1"/>
        <end position="23"/>
    </location>
</feature>
<feature type="chain" id="PRO_5046198259" evidence="1">
    <location>
        <begin position="24"/>
        <end position="129"/>
    </location>
</feature>
<dbReference type="RefSeq" id="WP_313875129.1">
    <property type="nucleotide sequence ID" value="NZ_JAVBIK010000001.1"/>
</dbReference>
<dbReference type="EMBL" id="JAVBIK010000001">
    <property type="protein sequence ID" value="MDT7519450.1"/>
    <property type="molecule type" value="Genomic_DNA"/>
</dbReference>
<gene>
    <name evidence="2" type="ORF">RAE19_12145</name>
</gene>
<sequence>MNRCLRALSALTLLVALPLGSMAQTSPTAQLITDRNGNSVTVRTFPSTAVRGTLQVVQPPEVLFNNVVARLSPGARIRGANGMLLMSASAVGQTLQVMTVLDSQSMLHDVWVLNETEVALYPTKPSYSR</sequence>
<reference evidence="2 3" key="1">
    <citation type="submission" date="2023-08" db="EMBL/GenBank/DDBJ databases">
        <title>Rhodoferax potami sp. nov. and Rhodoferax mekongensis sp. nov., isolated from the Mekong River in Thailand.</title>
        <authorList>
            <person name="Kitikhun S."/>
            <person name="Charoenyingcharoen P."/>
            <person name="Siriarchawattana P."/>
            <person name="Likhitrattanapisal S."/>
            <person name="Nilsakha T."/>
            <person name="Chanpet A."/>
            <person name="Rattanawaree P."/>
            <person name="Ingsriswang S."/>
        </authorList>
    </citation>
    <scope>NUCLEOTIDE SEQUENCE [LARGE SCALE GENOMIC DNA]</scope>
    <source>
        <strain evidence="2 3">TBRC 17660</strain>
    </source>
</reference>
<keyword evidence="3" id="KW-1185">Reference proteome</keyword>
<name>A0ABU3KNV5_9BURK</name>
<evidence type="ECO:0000313" key="3">
    <source>
        <dbReference type="Proteomes" id="UP001321700"/>
    </source>
</evidence>
<accession>A0ABU3KNV5</accession>
<proteinExistence type="predicted"/>
<evidence type="ECO:0000313" key="2">
    <source>
        <dbReference type="EMBL" id="MDT7519450.1"/>
    </source>
</evidence>
<keyword evidence="1" id="KW-0732">Signal</keyword>
<dbReference type="Proteomes" id="UP001321700">
    <property type="component" value="Unassembled WGS sequence"/>
</dbReference>